<keyword evidence="2" id="KW-1185">Reference proteome</keyword>
<sequence>MERRNTAVNLASDVSTIIIFQCERSSAGNLRFSGTDNVKRWRFHKDNFGRRLEVGSGTSLWYSCATYSFPQARSRNSTMVAFAATNERPQSKFIPLMRSWQHFRVSSGLRVARLTLDLSAYLKSDLRQADSTCPFIVRNLGFSQYRGSTISGTVTMVQVKYSYYRRTTPPAAPFLNPGPALIGGSHSVLQRAQQRRAAASIFLVFYVRNNNAHHMRCTEHVQNAETRNE</sequence>
<comment type="caution">
    <text evidence="1">The sequence shown here is derived from an EMBL/GenBank/DDBJ whole genome shotgun (WGS) entry which is preliminary data.</text>
</comment>
<organism evidence="1 2">
    <name type="scientific">Suillus fuscotomentosus</name>
    <dbReference type="NCBI Taxonomy" id="1912939"/>
    <lineage>
        <taxon>Eukaryota</taxon>
        <taxon>Fungi</taxon>
        <taxon>Dikarya</taxon>
        <taxon>Basidiomycota</taxon>
        <taxon>Agaricomycotina</taxon>
        <taxon>Agaricomycetes</taxon>
        <taxon>Agaricomycetidae</taxon>
        <taxon>Boletales</taxon>
        <taxon>Suillineae</taxon>
        <taxon>Suillaceae</taxon>
        <taxon>Suillus</taxon>
    </lineage>
</organism>
<dbReference type="AlphaFoldDB" id="A0AAD4E0F1"/>
<dbReference type="GeneID" id="64666615"/>
<evidence type="ECO:0000313" key="2">
    <source>
        <dbReference type="Proteomes" id="UP001195769"/>
    </source>
</evidence>
<proteinExistence type="predicted"/>
<accession>A0AAD4E0F1</accession>
<reference evidence="1" key="1">
    <citation type="journal article" date="2020" name="New Phytol.">
        <title>Comparative genomics reveals dynamic genome evolution in host specialist ectomycorrhizal fungi.</title>
        <authorList>
            <person name="Lofgren L.A."/>
            <person name="Nguyen N.H."/>
            <person name="Vilgalys R."/>
            <person name="Ruytinx J."/>
            <person name="Liao H.L."/>
            <person name="Branco S."/>
            <person name="Kuo A."/>
            <person name="LaButti K."/>
            <person name="Lipzen A."/>
            <person name="Andreopoulos W."/>
            <person name="Pangilinan J."/>
            <person name="Riley R."/>
            <person name="Hundley H."/>
            <person name="Na H."/>
            <person name="Barry K."/>
            <person name="Grigoriev I.V."/>
            <person name="Stajich J.E."/>
            <person name="Kennedy P.G."/>
        </authorList>
    </citation>
    <scope>NUCLEOTIDE SEQUENCE</scope>
    <source>
        <strain evidence="1">FC203</strain>
    </source>
</reference>
<gene>
    <name evidence="1" type="ORF">F5891DRAFT_570359</name>
</gene>
<dbReference type="RefSeq" id="XP_041222502.1">
    <property type="nucleotide sequence ID" value="XM_041372317.1"/>
</dbReference>
<evidence type="ECO:0000313" key="1">
    <source>
        <dbReference type="EMBL" id="KAG1896926.1"/>
    </source>
</evidence>
<name>A0AAD4E0F1_9AGAM</name>
<dbReference type="EMBL" id="JABBWK010000051">
    <property type="protein sequence ID" value="KAG1896926.1"/>
    <property type="molecule type" value="Genomic_DNA"/>
</dbReference>
<protein>
    <submittedName>
        <fullName evidence="1">Uncharacterized protein</fullName>
    </submittedName>
</protein>
<dbReference type="Proteomes" id="UP001195769">
    <property type="component" value="Unassembled WGS sequence"/>
</dbReference>